<dbReference type="RefSeq" id="WP_344747099.1">
    <property type="nucleotide sequence ID" value="NZ_BAAAWW010000117.1"/>
</dbReference>
<proteinExistence type="predicted"/>
<evidence type="ECO:0000313" key="1">
    <source>
        <dbReference type="EMBL" id="MFB9681205.1"/>
    </source>
</evidence>
<comment type="caution">
    <text evidence="1">The sequence shown here is derived from an EMBL/GenBank/DDBJ whole genome shotgun (WGS) entry which is preliminary data.</text>
</comment>
<keyword evidence="2" id="KW-1185">Reference proteome</keyword>
<organism evidence="1 2">
    <name type="scientific">Streptosporangium vulgare</name>
    <dbReference type="NCBI Taxonomy" id="46190"/>
    <lineage>
        <taxon>Bacteria</taxon>
        <taxon>Bacillati</taxon>
        <taxon>Actinomycetota</taxon>
        <taxon>Actinomycetes</taxon>
        <taxon>Streptosporangiales</taxon>
        <taxon>Streptosporangiaceae</taxon>
        <taxon>Streptosporangium</taxon>
    </lineage>
</organism>
<evidence type="ECO:0008006" key="3">
    <source>
        <dbReference type="Google" id="ProtNLM"/>
    </source>
</evidence>
<accession>A0ABV5TSY1</accession>
<reference evidence="1 2" key="1">
    <citation type="submission" date="2024-09" db="EMBL/GenBank/DDBJ databases">
        <authorList>
            <person name="Sun Q."/>
            <person name="Mori K."/>
        </authorList>
    </citation>
    <scope>NUCLEOTIDE SEQUENCE [LARGE SCALE GENOMIC DNA]</scope>
    <source>
        <strain evidence="1 2">JCM 3028</strain>
    </source>
</reference>
<evidence type="ECO:0000313" key="2">
    <source>
        <dbReference type="Proteomes" id="UP001589610"/>
    </source>
</evidence>
<protein>
    <recommendedName>
        <fullName evidence="3">Minor tail protein</fullName>
    </recommendedName>
</protein>
<sequence length="599" mass="63933">MTASYRSSTSAAGVDNTLQVTRPPGTTAGDQILAIHFSFNTTLSAMTAPSGWASAGSRGTGLITVRVWRKTATATESGSYSFGQDNHGAIHVVCLRDASTAVNVAITEGVALTAATPGVAPADASAVEIRAAAVYTFPTTITGWSGPSGYTLRGQVQSANVLSSAAATRQTNSSVSSGEQQFSETPAAFHEFIGVSISVGSGSTIPDTEPPPPFTPGVGESQYRYKFHRLRDGHYLGDLPLVNVNFDKRILQPGTFSATIPIPDRDVGALVKEIIPEDETVLDRGPGVITCQILRGGEYWGEYWITGATPTRSGQGTPTIALRGSTLDAYFLQVELQETLPTFAAYDQIDIARELLNHMQSQPYANLGLVLQGGVSGVERDRTYNADEATYGQRLTELAQVDGGFEWAINILSGPAGLERHWVWGMPLGVQDPAPHVFSDDPHGGIITGWSEQIDALRGATRWRARGDRISTDASTSSTPLISAAAEATAHLEAGWPRLDRTITYSSVTEMGTLEDYAAYWAAVAAGALRVDAVTLTLGAEPSFSMNSLGDTARLYFDNEWHTPHWRTRRIIGIGITPTSRNDGKETAELVLEGQEVAP</sequence>
<dbReference type="EMBL" id="JBHMBS010000031">
    <property type="protein sequence ID" value="MFB9681205.1"/>
    <property type="molecule type" value="Genomic_DNA"/>
</dbReference>
<dbReference type="Proteomes" id="UP001589610">
    <property type="component" value="Unassembled WGS sequence"/>
</dbReference>
<name>A0ABV5TSY1_9ACTN</name>
<gene>
    <name evidence="1" type="ORF">ACFFRH_37495</name>
</gene>